<evidence type="ECO:0000313" key="2">
    <source>
        <dbReference type="Proteomes" id="UP000025047"/>
    </source>
</evidence>
<sequence>MTDVDRIEKASELVKELNNELQRLAHDGIEVKLFVRHQVQHLGGHPTNDVLDADFARPLRRIWC</sequence>
<gene>
    <name evidence="1" type="ORF">Lokhon_03153</name>
</gene>
<dbReference type="PATRIC" id="fig|1122180.6.peg.3148"/>
<dbReference type="Proteomes" id="UP000025047">
    <property type="component" value="Unassembled WGS sequence"/>
</dbReference>
<dbReference type="HOGENOM" id="CLU_2862446_0_0_5"/>
<accession>A0A017H896</accession>
<proteinExistence type="predicted"/>
<organism evidence="1 2">
    <name type="scientific">Limimaricola hongkongensis DSM 17492</name>
    <dbReference type="NCBI Taxonomy" id="1122180"/>
    <lineage>
        <taxon>Bacteria</taxon>
        <taxon>Pseudomonadati</taxon>
        <taxon>Pseudomonadota</taxon>
        <taxon>Alphaproteobacteria</taxon>
        <taxon>Rhodobacterales</taxon>
        <taxon>Paracoccaceae</taxon>
        <taxon>Limimaricola</taxon>
    </lineage>
</organism>
<keyword evidence="2" id="KW-1185">Reference proteome</keyword>
<dbReference type="EMBL" id="APGJ01000008">
    <property type="protein sequence ID" value="EYD70520.1"/>
    <property type="molecule type" value="Genomic_DNA"/>
</dbReference>
<dbReference type="RefSeq" id="WP_017930014.1">
    <property type="nucleotide sequence ID" value="NZ_KB823009.1"/>
</dbReference>
<protein>
    <submittedName>
        <fullName evidence="1">Uncharacterized protein</fullName>
    </submittedName>
</protein>
<comment type="caution">
    <text evidence="1">The sequence shown here is derived from an EMBL/GenBank/DDBJ whole genome shotgun (WGS) entry which is preliminary data.</text>
</comment>
<dbReference type="AlphaFoldDB" id="A0A017H896"/>
<name>A0A017H896_9RHOB</name>
<dbReference type="STRING" id="1122180.Lokhon_03153"/>
<evidence type="ECO:0000313" key="1">
    <source>
        <dbReference type="EMBL" id="EYD70520.1"/>
    </source>
</evidence>
<reference evidence="1 2" key="1">
    <citation type="submission" date="2013-03" db="EMBL/GenBank/DDBJ databases">
        <authorList>
            <person name="Fiebig A."/>
            <person name="Goeker M."/>
            <person name="Klenk H.-P.P."/>
        </authorList>
    </citation>
    <scope>NUCLEOTIDE SEQUENCE [LARGE SCALE GENOMIC DNA]</scope>
    <source>
        <strain evidence="1 2">DSM 17492</strain>
    </source>
</reference>